<keyword evidence="2" id="KW-1133">Transmembrane helix</keyword>
<dbReference type="EMBL" id="CAJHUC010002942">
    <property type="protein sequence ID" value="CAD7704671.1"/>
    <property type="molecule type" value="Genomic_DNA"/>
</dbReference>
<gene>
    <name evidence="3" type="ORF">OSTQU699_LOCUS10026</name>
</gene>
<reference evidence="3" key="1">
    <citation type="submission" date="2020-12" db="EMBL/GenBank/DDBJ databases">
        <authorList>
            <person name="Iha C."/>
        </authorList>
    </citation>
    <scope>NUCLEOTIDE SEQUENCE</scope>
</reference>
<keyword evidence="2" id="KW-0812">Transmembrane</keyword>
<evidence type="ECO:0000313" key="3">
    <source>
        <dbReference type="EMBL" id="CAD7704671.1"/>
    </source>
</evidence>
<accession>A0A8S1JEG2</accession>
<dbReference type="Proteomes" id="UP000708148">
    <property type="component" value="Unassembled WGS sequence"/>
</dbReference>
<proteinExistence type="predicted"/>
<dbReference type="AlphaFoldDB" id="A0A8S1JEG2"/>
<feature type="transmembrane region" description="Helical" evidence="2">
    <location>
        <begin position="115"/>
        <end position="134"/>
    </location>
</feature>
<keyword evidence="4" id="KW-1185">Reference proteome</keyword>
<organism evidence="3 4">
    <name type="scientific">Ostreobium quekettii</name>
    <dbReference type="NCBI Taxonomy" id="121088"/>
    <lineage>
        <taxon>Eukaryota</taxon>
        <taxon>Viridiplantae</taxon>
        <taxon>Chlorophyta</taxon>
        <taxon>core chlorophytes</taxon>
        <taxon>Ulvophyceae</taxon>
        <taxon>TCBD clade</taxon>
        <taxon>Bryopsidales</taxon>
        <taxon>Ostreobineae</taxon>
        <taxon>Ostreobiaceae</taxon>
        <taxon>Ostreobium</taxon>
    </lineage>
</organism>
<feature type="region of interest" description="Disordered" evidence="1">
    <location>
        <begin position="1"/>
        <end position="33"/>
    </location>
</feature>
<evidence type="ECO:0000256" key="1">
    <source>
        <dbReference type="SAM" id="MobiDB-lite"/>
    </source>
</evidence>
<feature type="transmembrane region" description="Helical" evidence="2">
    <location>
        <begin position="254"/>
        <end position="279"/>
    </location>
</feature>
<protein>
    <submittedName>
        <fullName evidence="3">Uncharacterized protein</fullName>
    </submittedName>
</protein>
<evidence type="ECO:0000256" key="2">
    <source>
        <dbReference type="SAM" id="Phobius"/>
    </source>
</evidence>
<keyword evidence="2" id="KW-0472">Membrane</keyword>
<sequence length="306" mass="32910">MPKSAGHAQRDDRHGGIAMNPRIHDGRVDAGRGQASPIRANAEGIGLSILSPRALGKGPLTRGEGVGPHVGGADFCGCLEGSLEKRSMAEGAKGARGKLGACAAGDPNKPVGWRLSLWLLSIASVCAVSSIVGYDTGWAHFHKDHYKPKTNTYLALVLTIMGDYPDVAEKIPANLVDIVKPLLPAVNISIDIQLGWLERTTILDLHSDELSPVITNFLEKPELDPYRDQIDQVAVDRRMVMRNFYKDTGVEAQWSGAISAALLAVSIFLSVSLFAAYAFTRASKGPRSVQCGRYCFMVMKLSTLLG</sequence>
<comment type="caution">
    <text evidence="3">The sequence shown here is derived from an EMBL/GenBank/DDBJ whole genome shotgun (WGS) entry which is preliminary data.</text>
</comment>
<name>A0A8S1JEG2_9CHLO</name>
<evidence type="ECO:0000313" key="4">
    <source>
        <dbReference type="Proteomes" id="UP000708148"/>
    </source>
</evidence>